<feature type="transmembrane region" description="Helical" evidence="6">
    <location>
        <begin position="117"/>
        <end position="139"/>
    </location>
</feature>
<evidence type="ECO:0000256" key="5">
    <source>
        <dbReference type="ARBA" id="ARBA00023136"/>
    </source>
</evidence>
<evidence type="ECO:0000313" key="7">
    <source>
        <dbReference type="EMBL" id="KKW91362.1"/>
    </source>
</evidence>
<dbReference type="PANTHER" id="PTHR30086">
    <property type="entry name" value="ARGININE EXPORTER PROTEIN ARGO"/>
    <property type="match status" value="1"/>
</dbReference>
<dbReference type="RefSeq" id="WP_046764876.1">
    <property type="nucleotide sequence ID" value="NZ_LBIC01000007.1"/>
</dbReference>
<evidence type="ECO:0000313" key="8">
    <source>
        <dbReference type="Proteomes" id="UP000033874"/>
    </source>
</evidence>
<gene>
    <name evidence="7" type="ORF">YP76_17570</name>
</gene>
<evidence type="ECO:0000256" key="3">
    <source>
        <dbReference type="ARBA" id="ARBA00022692"/>
    </source>
</evidence>
<feature type="transmembrane region" description="Helical" evidence="6">
    <location>
        <begin position="6"/>
        <end position="29"/>
    </location>
</feature>
<evidence type="ECO:0000256" key="6">
    <source>
        <dbReference type="SAM" id="Phobius"/>
    </source>
</evidence>
<keyword evidence="5 6" id="KW-0472">Membrane</keyword>
<dbReference type="PANTHER" id="PTHR30086:SF20">
    <property type="entry name" value="ARGININE EXPORTER PROTEIN ARGO-RELATED"/>
    <property type="match status" value="1"/>
</dbReference>
<keyword evidence="4 6" id="KW-1133">Transmembrane helix</keyword>
<keyword evidence="2" id="KW-1003">Cell membrane</keyword>
<feature type="transmembrane region" description="Helical" evidence="6">
    <location>
        <begin position="183"/>
        <end position="204"/>
    </location>
</feature>
<comment type="subcellular location">
    <subcellularLocation>
        <location evidence="1">Cell membrane</location>
        <topology evidence="1">Multi-pass membrane protein</topology>
    </subcellularLocation>
</comment>
<feature type="transmembrane region" description="Helical" evidence="6">
    <location>
        <begin position="41"/>
        <end position="66"/>
    </location>
</feature>
<feature type="transmembrane region" description="Helical" evidence="6">
    <location>
        <begin position="151"/>
        <end position="171"/>
    </location>
</feature>
<dbReference type="Proteomes" id="UP000033874">
    <property type="component" value="Unassembled WGS sequence"/>
</dbReference>
<accession>A0A0M3AMI9</accession>
<keyword evidence="8" id="KW-1185">Reference proteome</keyword>
<dbReference type="Pfam" id="PF01810">
    <property type="entry name" value="LysE"/>
    <property type="match status" value="1"/>
</dbReference>
<name>A0A0M3AMI9_9SPHN</name>
<dbReference type="STRING" id="56193.YP76_17570"/>
<feature type="transmembrane region" description="Helical" evidence="6">
    <location>
        <begin position="72"/>
        <end position="96"/>
    </location>
</feature>
<comment type="caution">
    <text evidence="7">The sequence shown here is derived from an EMBL/GenBank/DDBJ whole genome shotgun (WGS) entry which is preliminary data.</text>
</comment>
<organism evidence="7 8">
    <name type="scientific">Sphingobium chungbukense</name>
    <dbReference type="NCBI Taxonomy" id="56193"/>
    <lineage>
        <taxon>Bacteria</taxon>
        <taxon>Pseudomonadati</taxon>
        <taxon>Pseudomonadota</taxon>
        <taxon>Alphaproteobacteria</taxon>
        <taxon>Sphingomonadales</taxon>
        <taxon>Sphingomonadaceae</taxon>
        <taxon>Sphingobium</taxon>
    </lineage>
</organism>
<dbReference type="EMBL" id="LBIC01000007">
    <property type="protein sequence ID" value="KKW91362.1"/>
    <property type="molecule type" value="Genomic_DNA"/>
</dbReference>
<sequence>MLTAQSLLAWTVMSIGLVLLPGPDTMLVAGHAARRGLKAGMAAIGGIQLGGLFYMALCGFGFLSVLNAVPGLFMAVKIAGAIYLAWLGLSMLRGAVKPSPASEAPKLRIGGSPFTQGFISTVLNPKVAIFFLAALPQFVGTGPAAPFQGMLLIAIVYALGFVWCALLAVLATKAGRKVGQSSAMRWFEGAMGVGFFGLAGRLALARNI</sequence>
<keyword evidence="3 6" id="KW-0812">Transmembrane</keyword>
<evidence type="ECO:0000256" key="1">
    <source>
        <dbReference type="ARBA" id="ARBA00004651"/>
    </source>
</evidence>
<reference evidence="7 8" key="1">
    <citation type="submission" date="2015-04" db="EMBL/GenBank/DDBJ databases">
        <title>Genome sequence of aromatic hydrocarbons-degrading Sphingobium chungbukense DJ77.</title>
        <authorList>
            <person name="Kim Y.-C."/>
            <person name="Chae J.-C."/>
        </authorList>
    </citation>
    <scope>NUCLEOTIDE SEQUENCE [LARGE SCALE GENOMIC DNA]</scope>
    <source>
        <strain evidence="7 8">DJ77</strain>
    </source>
</reference>
<dbReference type="PIRSF" id="PIRSF006324">
    <property type="entry name" value="LeuE"/>
    <property type="match status" value="1"/>
</dbReference>
<dbReference type="PATRIC" id="fig|56193.3.peg.3678"/>
<evidence type="ECO:0000256" key="4">
    <source>
        <dbReference type="ARBA" id="ARBA00022989"/>
    </source>
</evidence>
<dbReference type="GO" id="GO:0005886">
    <property type="term" value="C:plasma membrane"/>
    <property type="evidence" value="ECO:0007669"/>
    <property type="project" value="UniProtKB-SubCell"/>
</dbReference>
<dbReference type="AlphaFoldDB" id="A0A0M3AMI9"/>
<evidence type="ECO:0000256" key="2">
    <source>
        <dbReference type="ARBA" id="ARBA00022475"/>
    </source>
</evidence>
<proteinExistence type="predicted"/>
<protein>
    <submittedName>
        <fullName evidence="7">Threonine transporter</fullName>
    </submittedName>
</protein>
<dbReference type="InterPro" id="IPR001123">
    <property type="entry name" value="LeuE-type"/>
</dbReference>
<dbReference type="GO" id="GO:0015171">
    <property type="term" value="F:amino acid transmembrane transporter activity"/>
    <property type="evidence" value="ECO:0007669"/>
    <property type="project" value="TreeGrafter"/>
</dbReference>